<dbReference type="SUPFAM" id="SSF52266">
    <property type="entry name" value="SGNH hydrolase"/>
    <property type="match status" value="1"/>
</dbReference>
<reference evidence="1" key="1">
    <citation type="submission" date="2021-06" db="EMBL/GenBank/DDBJ databases">
        <title>Bradyrhizobium sp. S2-11-2 Genome sequencing.</title>
        <authorList>
            <person name="Jin L."/>
        </authorList>
    </citation>
    <scope>NUCLEOTIDE SEQUENCE</scope>
    <source>
        <strain evidence="1">S2-11-2</strain>
    </source>
</reference>
<dbReference type="EMBL" id="CP076135">
    <property type="protein sequence ID" value="QWG17062.1"/>
    <property type="molecule type" value="Genomic_DNA"/>
</dbReference>
<proteinExistence type="predicted"/>
<organism evidence="1 2">
    <name type="scientific">Bradyrhizobium sediminis</name>
    <dbReference type="NCBI Taxonomy" id="2840469"/>
    <lineage>
        <taxon>Bacteria</taxon>
        <taxon>Pseudomonadati</taxon>
        <taxon>Pseudomonadota</taxon>
        <taxon>Alphaproteobacteria</taxon>
        <taxon>Hyphomicrobiales</taxon>
        <taxon>Nitrobacteraceae</taxon>
        <taxon>Bradyrhizobium</taxon>
    </lineage>
</organism>
<dbReference type="AlphaFoldDB" id="A0A975NL19"/>
<dbReference type="CDD" id="cd00229">
    <property type="entry name" value="SGNH_hydrolase"/>
    <property type="match status" value="1"/>
</dbReference>
<dbReference type="Proteomes" id="UP000680805">
    <property type="component" value="Chromosome"/>
</dbReference>
<keyword evidence="1" id="KW-0378">Hydrolase</keyword>
<evidence type="ECO:0000313" key="2">
    <source>
        <dbReference type="Proteomes" id="UP000680805"/>
    </source>
</evidence>
<dbReference type="KEGG" id="bsei:KMZ68_19035"/>
<sequence>MRAFGTAVLIVLISIFMLEAICGLAYTMTHGRHKPPILGGPPLETPKYKDDYDFDTVAIWTNLEVPRTEGLYAREKIAMPPKDGDYWVFLVGGSTVADVRKPLGDRLSDHIERGLGTIDGRKVRVFNFGVPAYSTFNALSLLAGKLTGLKPDMVIAYDGVNDAHNGALTPPEIWRDNYSETAENFRKRYTVDINLQQSVMERFTSLLHGGSYAMFFATEITQGAAVRAARDPDKFHPNEFSRWWSGLREKVCSAPVGDAKPNPGLSTVAQAKQAAANAYARNIQTMQAATESVGAKFVHVVQPTALNKRKLFPCESFSLRWNEKAHANFRVELMRQYAMLSEAVARVAANQSSGIFIDLASSTDEIDEYLYDDWHHAFATGRLTEIVGGLIARNIREQTK</sequence>
<dbReference type="GO" id="GO:0016788">
    <property type="term" value="F:hydrolase activity, acting on ester bonds"/>
    <property type="evidence" value="ECO:0007669"/>
    <property type="project" value="UniProtKB-ARBA"/>
</dbReference>
<accession>A0A975NL19</accession>
<dbReference type="RefSeq" id="WP_215612719.1">
    <property type="nucleotide sequence ID" value="NZ_CP076135.1"/>
</dbReference>
<name>A0A975NL19_9BRAD</name>
<evidence type="ECO:0000313" key="1">
    <source>
        <dbReference type="EMBL" id="QWG17062.1"/>
    </source>
</evidence>
<protein>
    <submittedName>
        <fullName evidence="1">SGNH/GDSL hydrolase family protein</fullName>
    </submittedName>
</protein>
<gene>
    <name evidence="1" type="ORF">KMZ68_19035</name>
</gene>
<dbReference type="Gene3D" id="3.40.50.1110">
    <property type="entry name" value="SGNH hydrolase"/>
    <property type="match status" value="1"/>
</dbReference>
<dbReference type="InterPro" id="IPR036514">
    <property type="entry name" value="SGNH_hydro_sf"/>
</dbReference>